<accession>A0ABY5HL73</accession>
<keyword evidence="1" id="KW-0808">Transferase</keyword>
<dbReference type="Gene3D" id="3.40.630.30">
    <property type="match status" value="1"/>
</dbReference>
<dbReference type="RefSeq" id="WP_255855302.1">
    <property type="nucleotide sequence ID" value="NZ_CP073347.1"/>
</dbReference>
<evidence type="ECO:0000313" key="6">
    <source>
        <dbReference type="Proteomes" id="UP001058461"/>
    </source>
</evidence>
<evidence type="ECO:0000256" key="1">
    <source>
        <dbReference type="ARBA" id="ARBA00022679"/>
    </source>
</evidence>
<feature type="domain" description="N-acetyltransferase" evidence="4">
    <location>
        <begin position="6"/>
        <end position="158"/>
    </location>
</feature>
<evidence type="ECO:0000313" key="5">
    <source>
        <dbReference type="EMBL" id="UTW13137.1"/>
    </source>
</evidence>
<organism evidence="5 6">
    <name type="scientific">Marinobacterium rhizophilum</name>
    <dbReference type="NCBI Taxonomy" id="420402"/>
    <lineage>
        <taxon>Bacteria</taxon>
        <taxon>Pseudomonadati</taxon>
        <taxon>Pseudomonadota</taxon>
        <taxon>Gammaproteobacteria</taxon>
        <taxon>Oceanospirillales</taxon>
        <taxon>Oceanospirillaceae</taxon>
        <taxon>Marinobacterium</taxon>
    </lineage>
</organism>
<dbReference type="InterPro" id="IPR000182">
    <property type="entry name" value="GNAT_dom"/>
</dbReference>
<proteinExistence type="predicted"/>
<feature type="region of interest" description="Disordered" evidence="3">
    <location>
        <begin position="157"/>
        <end position="176"/>
    </location>
</feature>
<dbReference type="Proteomes" id="UP001058461">
    <property type="component" value="Chromosome"/>
</dbReference>
<dbReference type="PANTHER" id="PTHR43420">
    <property type="entry name" value="ACETYLTRANSFERASE"/>
    <property type="match status" value="1"/>
</dbReference>
<name>A0ABY5HL73_9GAMM</name>
<dbReference type="CDD" id="cd04301">
    <property type="entry name" value="NAT_SF"/>
    <property type="match status" value="1"/>
</dbReference>
<keyword evidence="6" id="KW-1185">Reference proteome</keyword>
<dbReference type="InterPro" id="IPR050680">
    <property type="entry name" value="YpeA/RimI_acetyltransf"/>
</dbReference>
<dbReference type="Pfam" id="PF00583">
    <property type="entry name" value="Acetyltransf_1"/>
    <property type="match status" value="1"/>
</dbReference>
<evidence type="ECO:0000256" key="2">
    <source>
        <dbReference type="ARBA" id="ARBA00023315"/>
    </source>
</evidence>
<dbReference type="SUPFAM" id="SSF55729">
    <property type="entry name" value="Acyl-CoA N-acyltransferases (Nat)"/>
    <property type="match status" value="1"/>
</dbReference>
<gene>
    <name evidence="5" type="ORF">KDW95_05600</name>
</gene>
<dbReference type="PROSITE" id="PS51186">
    <property type="entry name" value="GNAT"/>
    <property type="match status" value="1"/>
</dbReference>
<sequence length="193" mass="21957">MQTTDYALRAQKDTDHDFLAQLYASTRTPELASFGWDAQATASFLHQQFELQSRHYAQQFPDGEFWIIERNCEAVGRLCLYWGNTTVQLIDIALLPEHRGAGLGTALLQELLVRADARSHAVELHVEAHNRAQHLYQRLGFSIRDNKGVYLQMRRPAQYDPRPSAPSAKARLSETGQVLPDNEYKYSLATDLP</sequence>
<dbReference type="InterPro" id="IPR016181">
    <property type="entry name" value="Acyl_CoA_acyltransferase"/>
</dbReference>
<keyword evidence="2" id="KW-0012">Acyltransferase</keyword>
<evidence type="ECO:0000259" key="4">
    <source>
        <dbReference type="PROSITE" id="PS51186"/>
    </source>
</evidence>
<evidence type="ECO:0000256" key="3">
    <source>
        <dbReference type="SAM" id="MobiDB-lite"/>
    </source>
</evidence>
<protein>
    <submittedName>
        <fullName evidence="5">GNAT family N-acetyltransferase</fullName>
    </submittedName>
</protein>
<dbReference type="EMBL" id="CP073347">
    <property type="protein sequence ID" value="UTW13137.1"/>
    <property type="molecule type" value="Genomic_DNA"/>
</dbReference>
<reference evidence="5" key="1">
    <citation type="submission" date="2021-04" db="EMBL/GenBank/DDBJ databases">
        <title>Oceanospirillales bacteria with DddD are important DMSP degraders in coastal seawater.</title>
        <authorList>
            <person name="Liu J."/>
        </authorList>
    </citation>
    <scope>NUCLEOTIDE SEQUENCE</scope>
    <source>
        <strain evidence="5">D13-1</strain>
    </source>
</reference>